<organism evidence="1 2">
    <name type="scientific">Phakopsora pachyrhizi</name>
    <name type="common">Asian soybean rust disease fungus</name>
    <dbReference type="NCBI Taxonomy" id="170000"/>
    <lineage>
        <taxon>Eukaryota</taxon>
        <taxon>Fungi</taxon>
        <taxon>Dikarya</taxon>
        <taxon>Basidiomycota</taxon>
        <taxon>Pucciniomycotina</taxon>
        <taxon>Pucciniomycetes</taxon>
        <taxon>Pucciniales</taxon>
        <taxon>Phakopsoraceae</taxon>
        <taxon>Phakopsora</taxon>
    </lineage>
</organism>
<name>A0AAV0BQQ4_PHAPC</name>
<evidence type="ECO:0000313" key="1">
    <source>
        <dbReference type="EMBL" id="CAH7689720.1"/>
    </source>
</evidence>
<dbReference type="AlphaFoldDB" id="A0AAV0BQQ4"/>
<evidence type="ECO:0000313" key="2">
    <source>
        <dbReference type="Proteomes" id="UP001153365"/>
    </source>
</evidence>
<dbReference type="EMBL" id="CALTRL010006115">
    <property type="protein sequence ID" value="CAH7689720.1"/>
    <property type="molecule type" value="Genomic_DNA"/>
</dbReference>
<accession>A0AAV0BQQ4</accession>
<gene>
    <name evidence="1" type="ORF">PPACK8108_LOCUS24840</name>
</gene>
<sequence length="284" mass="32228">MSIDNNPTDVFRWRNLVPQSLNNCFDDDDPTTSENVNTPNYHVGNSAKTVSKILDKINDMAEILEDISISIDAASGGAFNPNKSSQCTPRTPKTNKSLQRGGFARLIRQPIATLFGLGDGTLPNPINYEDQSQMDIDDESTDSEANQCYPYPGVPGHPDATPQTLSIMWKTMPEAGVNSFRPDLTQPCDSADNEFIFDLSVQIFIDLVKCGEYTGLDSNNLNRETIRNAFYLHVTQQLWRRFFDFSDCIFTLMLTYLFWLRYCQENTWSNDKLADQEKTLWQNS</sequence>
<keyword evidence="2" id="KW-1185">Reference proteome</keyword>
<proteinExistence type="predicted"/>
<reference evidence="1" key="1">
    <citation type="submission" date="2022-06" db="EMBL/GenBank/DDBJ databases">
        <authorList>
            <consortium name="SYNGENTA / RWTH Aachen University"/>
        </authorList>
    </citation>
    <scope>NUCLEOTIDE SEQUENCE</scope>
</reference>
<protein>
    <submittedName>
        <fullName evidence="1">Uncharacterized protein</fullName>
    </submittedName>
</protein>
<dbReference type="Proteomes" id="UP001153365">
    <property type="component" value="Unassembled WGS sequence"/>
</dbReference>
<comment type="caution">
    <text evidence="1">The sequence shown here is derived from an EMBL/GenBank/DDBJ whole genome shotgun (WGS) entry which is preliminary data.</text>
</comment>